<keyword evidence="3" id="KW-0520">NAD</keyword>
<dbReference type="GO" id="GO:0006631">
    <property type="term" value="P:fatty acid metabolic process"/>
    <property type="evidence" value="ECO:0007669"/>
    <property type="project" value="InterPro"/>
</dbReference>
<evidence type="ECO:0000256" key="1">
    <source>
        <dbReference type="ARBA" id="ARBA00023002"/>
    </source>
</evidence>
<dbReference type="PATRIC" id="fig|394096.3.peg.1589"/>
<dbReference type="InterPro" id="IPR006108">
    <property type="entry name" value="3HC_DH_C"/>
</dbReference>
<dbReference type="Gene3D" id="3.40.50.720">
    <property type="entry name" value="NAD(P)-binding Rossmann-like Domain"/>
    <property type="match status" value="1"/>
</dbReference>
<proteinExistence type="predicted"/>
<feature type="binding site" evidence="3">
    <location>
        <position position="274"/>
    </location>
    <ligand>
        <name>NAD(+)</name>
        <dbReference type="ChEBI" id="CHEBI:57540"/>
    </ligand>
</feature>
<dbReference type="Pfam" id="PF00725">
    <property type="entry name" value="3HCDH"/>
    <property type="match status" value="1"/>
</dbReference>
<evidence type="ECO:0000256" key="3">
    <source>
        <dbReference type="PIRSR" id="PIRSR000105-2"/>
    </source>
</evidence>
<evidence type="ECO:0000259" key="5">
    <source>
        <dbReference type="Pfam" id="PF02737"/>
    </source>
</evidence>
<dbReference type="PIRSF" id="PIRSF000105">
    <property type="entry name" value="HCDH"/>
    <property type="match status" value="1"/>
</dbReference>
<dbReference type="FunFam" id="3.40.50.720:FF:000009">
    <property type="entry name" value="Fatty oxidation complex, alpha subunit"/>
    <property type="match status" value="1"/>
</dbReference>
<dbReference type="NCBIfam" id="NF004474">
    <property type="entry name" value="PRK05808.1"/>
    <property type="match status" value="1"/>
</dbReference>
<feature type="binding site" evidence="3">
    <location>
        <begin position="10"/>
        <end position="15"/>
    </location>
    <ligand>
        <name>NAD(+)</name>
        <dbReference type="ChEBI" id="CHEBI:57540"/>
    </ligand>
</feature>
<dbReference type="OrthoDB" id="9771883at2"/>
<feature type="binding site" evidence="3">
    <location>
        <position position="33"/>
    </location>
    <ligand>
        <name>NAD(+)</name>
        <dbReference type="ChEBI" id="CHEBI:57540"/>
    </ligand>
</feature>
<dbReference type="Pfam" id="PF02737">
    <property type="entry name" value="3HCDH_N"/>
    <property type="match status" value="1"/>
</dbReference>
<dbReference type="PANTHER" id="PTHR48075">
    <property type="entry name" value="3-HYDROXYACYL-COA DEHYDROGENASE FAMILY PROTEIN"/>
    <property type="match status" value="1"/>
</dbReference>
<dbReference type="SUPFAM" id="SSF51735">
    <property type="entry name" value="NAD(P)-binding Rossmann-fold domains"/>
    <property type="match status" value="1"/>
</dbReference>
<dbReference type="AlphaFoldDB" id="A0A085WQV2"/>
<keyword evidence="1" id="KW-0560">Oxidoreductase</keyword>
<feature type="site" description="Important for catalytic activity" evidence="2">
    <location>
        <position position="140"/>
    </location>
</feature>
<dbReference type="GO" id="GO:0070403">
    <property type="term" value="F:NAD+ binding"/>
    <property type="evidence" value="ECO:0007669"/>
    <property type="project" value="InterPro"/>
</dbReference>
<evidence type="ECO:0000259" key="4">
    <source>
        <dbReference type="Pfam" id="PF00725"/>
    </source>
</evidence>
<feature type="binding site" evidence="3">
    <location>
        <position position="92"/>
    </location>
    <ligand>
        <name>NAD(+)</name>
        <dbReference type="ChEBI" id="CHEBI:57540"/>
    </ligand>
</feature>
<dbReference type="InterPro" id="IPR013328">
    <property type="entry name" value="6PGD_dom2"/>
</dbReference>
<dbReference type="PANTHER" id="PTHR48075:SF5">
    <property type="entry name" value="3-HYDROXYBUTYRYL-COA DEHYDROGENASE"/>
    <property type="match status" value="1"/>
</dbReference>
<organism evidence="6 7">
    <name type="scientific">Hyalangium minutum</name>
    <dbReference type="NCBI Taxonomy" id="394096"/>
    <lineage>
        <taxon>Bacteria</taxon>
        <taxon>Pseudomonadati</taxon>
        <taxon>Myxococcota</taxon>
        <taxon>Myxococcia</taxon>
        <taxon>Myxococcales</taxon>
        <taxon>Cystobacterineae</taxon>
        <taxon>Archangiaceae</taxon>
        <taxon>Hyalangium</taxon>
    </lineage>
</organism>
<dbReference type="InterPro" id="IPR022694">
    <property type="entry name" value="3-OHacyl-CoA_DH"/>
</dbReference>
<dbReference type="RefSeq" id="WP_044184660.1">
    <property type="nucleotide sequence ID" value="NZ_JMCB01000003.1"/>
</dbReference>
<feature type="domain" description="3-hydroxyacyl-CoA dehydrogenase NAD binding" evidence="5">
    <location>
        <begin position="6"/>
        <end position="183"/>
    </location>
</feature>
<protein>
    <submittedName>
        <fullName evidence="6">3-hydroxybutyryl-CoA dehydrogenase</fullName>
    </submittedName>
</protein>
<feature type="binding site" evidence="3">
    <location>
        <position position="119"/>
    </location>
    <ligand>
        <name>NAD(+)</name>
        <dbReference type="ChEBI" id="CHEBI:57540"/>
    </ligand>
</feature>
<comment type="caution">
    <text evidence="6">The sequence shown here is derived from an EMBL/GenBank/DDBJ whole genome shotgun (WGS) entry which is preliminary data.</text>
</comment>
<dbReference type="InterPro" id="IPR008927">
    <property type="entry name" value="6-PGluconate_DH-like_C_sf"/>
</dbReference>
<dbReference type="GO" id="GO:0016616">
    <property type="term" value="F:oxidoreductase activity, acting on the CH-OH group of donors, NAD or NADP as acceptor"/>
    <property type="evidence" value="ECO:0007669"/>
    <property type="project" value="InterPro"/>
</dbReference>
<accession>A0A085WQV2</accession>
<feature type="binding site" evidence="3">
    <location>
        <position position="143"/>
    </location>
    <ligand>
        <name>NAD(+)</name>
        <dbReference type="ChEBI" id="CHEBI:57540"/>
    </ligand>
</feature>
<dbReference type="EMBL" id="JMCB01000003">
    <property type="protein sequence ID" value="KFE70065.1"/>
    <property type="molecule type" value="Genomic_DNA"/>
</dbReference>
<dbReference type="InterPro" id="IPR006176">
    <property type="entry name" value="3-OHacyl-CoA_DH_NAD-bd"/>
</dbReference>
<evidence type="ECO:0000313" key="6">
    <source>
        <dbReference type="EMBL" id="KFE70065.1"/>
    </source>
</evidence>
<dbReference type="Proteomes" id="UP000028725">
    <property type="component" value="Unassembled WGS sequence"/>
</dbReference>
<evidence type="ECO:0000313" key="7">
    <source>
        <dbReference type="Proteomes" id="UP000028725"/>
    </source>
</evidence>
<keyword evidence="7" id="KW-1185">Reference proteome</keyword>
<evidence type="ECO:0000256" key="2">
    <source>
        <dbReference type="PIRSR" id="PIRSR000105-1"/>
    </source>
</evidence>
<reference evidence="6 7" key="1">
    <citation type="submission" date="2014-04" db="EMBL/GenBank/DDBJ databases">
        <title>Genome assembly of Hyalangium minutum DSM 14724.</title>
        <authorList>
            <person name="Sharma G."/>
            <person name="Subramanian S."/>
        </authorList>
    </citation>
    <scope>NUCLEOTIDE SEQUENCE [LARGE SCALE GENOMIC DNA]</scope>
    <source>
        <strain evidence="6 7">DSM 14724</strain>
    </source>
</reference>
<dbReference type="Gene3D" id="1.10.1040.10">
    <property type="entry name" value="N-(1-d-carboxylethyl)-l-norvaline Dehydrogenase, domain 2"/>
    <property type="match status" value="1"/>
</dbReference>
<feature type="binding site" evidence="3">
    <location>
        <position position="97"/>
    </location>
    <ligand>
        <name>NAD(+)</name>
        <dbReference type="ChEBI" id="CHEBI:57540"/>
    </ligand>
</feature>
<dbReference type="InterPro" id="IPR036291">
    <property type="entry name" value="NAD(P)-bd_dom_sf"/>
</dbReference>
<name>A0A085WQV2_9BACT</name>
<gene>
    <name evidence="6" type="ORF">DB31_5107</name>
</gene>
<dbReference type="SUPFAM" id="SSF48179">
    <property type="entry name" value="6-phosphogluconate dehydrogenase C-terminal domain-like"/>
    <property type="match status" value="1"/>
</dbReference>
<sequence length="282" mass="30182">MATEHIVVVGAGQMGAGIAQVSLLAGLRVTLVDVSKEGLAKGADRIRAGLAKLVEKGKLDDAKRKAAEANLATATSAAEVKDVDFAVEAVTENEDLKRRIFQELDGVVKPGGVLATNTSSIPITRIAAGTKRPEAVIGMHFMNPVPVMQLVELIRGAATSDETYQKTKALAEKMGKTTVVSKDMPGFIVNRILIPMLNEACFALMEGLGTAEDIDTAMKLGTNQPMGPLQLADFIGLDTCLYIAEVLHKGLGDSKYRPCPLLRQYVDAGWYGKKSGRGFYKY</sequence>
<feature type="domain" description="3-hydroxyacyl-CoA dehydrogenase C-terminal" evidence="4">
    <location>
        <begin position="186"/>
        <end position="282"/>
    </location>
</feature>
<dbReference type="STRING" id="394096.DB31_5107"/>